<evidence type="ECO:0000313" key="2">
    <source>
        <dbReference type="EMBL" id="TCJ20459.1"/>
    </source>
</evidence>
<dbReference type="EMBL" id="SKBU01000003">
    <property type="protein sequence ID" value="TCJ20459.1"/>
    <property type="molecule type" value="Genomic_DNA"/>
</dbReference>
<protein>
    <submittedName>
        <fullName evidence="2">NAD-dependent epimerase/dehydratase family protein</fullName>
    </submittedName>
</protein>
<dbReference type="Gene3D" id="3.40.50.720">
    <property type="entry name" value="NAD(P)-binding Rossmann-like Domain"/>
    <property type="match status" value="1"/>
</dbReference>
<sequence length="313" mass="33748">MPERVLLTGATGFVGSHIAEALASAGCEVRCAVRNTSDPRWLSGLKVRLVRADFGRPEDLARLAKGADAVVHAAGITRARRPEDFYAVNAGITRRLAAAAARAGARRFVLISSLAARGPDGEDGPVSHYGRSKLQAEQCLREFGELRPVILRPAAVYGPRDRDFLPLFRLARSGWLPVPASANPLQPVYAADVARAVLLALRKDGPGPFPLAEEARYSWREVAEALEAALGRRVRPVRLPTAGFVLAGRAAGLTARLRGAPPAFDERRARDIAVHAWTCDPSAAERALGWRAGVPLPEGLGHTAGWYRREGWL</sequence>
<dbReference type="PANTHER" id="PTHR43245">
    <property type="entry name" value="BIFUNCTIONAL POLYMYXIN RESISTANCE PROTEIN ARNA"/>
    <property type="match status" value="1"/>
</dbReference>
<name>A0A4R1BRQ2_9ACTN</name>
<dbReference type="Proteomes" id="UP000295244">
    <property type="component" value="Unassembled WGS sequence"/>
</dbReference>
<keyword evidence="3" id="KW-1185">Reference proteome</keyword>
<comment type="caution">
    <text evidence="2">The sequence shown here is derived from an EMBL/GenBank/DDBJ whole genome shotgun (WGS) entry which is preliminary data.</text>
</comment>
<organism evidence="2 3">
    <name type="scientific">Rubrobacter taiwanensis</name>
    <dbReference type="NCBI Taxonomy" id="185139"/>
    <lineage>
        <taxon>Bacteria</taxon>
        <taxon>Bacillati</taxon>
        <taxon>Actinomycetota</taxon>
        <taxon>Rubrobacteria</taxon>
        <taxon>Rubrobacterales</taxon>
        <taxon>Rubrobacteraceae</taxon>
        <taxon>Rubrobacter</taxon>
    </lineage>
</organism>
<dbReference type="InterPro" id="IPR001509">
    <property type="entry name" value="Epimerase_deHydtase"/>
</dbReference>
<accession>A0A4R1BRQ2</accession>
<dbReference type="Pfam" id="PF01370">
    <property type="entry name" value="Epimerase"/>
    <property type="match status" value="1"/>
</dbReference>
<proteinExistence type="predicted"/>
<dbReference type="OrthoDB" id="9798669at2"/>
<gene>
    <name evidence="2" type="ORF">E0L93_01135</name>
</gene>
<dbReference type="AlphaFoldDB" id="A0A4R1BRQ2"/>
<reference evidence="2 3" key="1">
    <citation type="submission" date="2019-03" db="EMBL/GenBank/DDBJ databases">
        <title>Whole genome sequence of a novel Rubrobacter taiwanensis strain, isolated from Yellowstone National Park.</title>
        <authorList>
            <person name="Freed S."/>
            <person name="Ramaley R.F."/>
            <person name="Kyndt J.A."/>
        </authorList>
    </citation>
    <scope>NUCLEOTIDE SEQUENCE [LARGE SCALE GENOMIC DNA]</scope>
    <source>
        <strain evidence="2 3">Yellowstone</strain>
    </source>
</reference>
<evidence type="ECO:0000313" key="3">
    <source>
        <dbReference type="Proteomes" id="UP000295244"/>
    </source>
</evidence>
<evidence type="ECO:0000259" key="1">
    <source>
        <dbReference type="Pfam" id="PF01370"/>
    </source>
</evidence>
<feature type="domain" description="NAD-dependent epimerase/dehydratase" evidence="1">
    <location>
        <begin position="5"/>
        <end position="203"/>
    </location>
</feature>
<dbReference type="InterPro" id="IPR050177">
    <property type="entry name" value="Lipid_A_modif_metabolic_enz"/>
</dbReference>
<dbReference type="InterPro" id="IPR036291">
    <property type="entry name" value="NAD(P)-bd_dom_sf"/>
</dbReference>
<dbReference type="SUPFAM" id="SSF51735">
    <property type="entry name" value="NAD(P)-binding Rossmann-fold domains"/>
    <property type="match status" value="1"/>
</dbReference>
<dbReference type="RefSeq" id="WP_132687388.1">
    <property type="nucleotide sequence ID" value="NZ_SKBU01000003.1"/>
</dbReference>